<name>A0ABT3ZM80_9BURK</name>
<feature type="domain" description="Glycosyl transferase family 1" evidence="2">
    <location>
        <begin position="215"/>
        <end position="367"/>
    </location>
</feature>
<protein>
    <submittedName>
        <fullName evidence="4">Glycosyltransferase family 1 protein</fullName>
    </submittedName>
</protein>
<accession>A0ABT3ZM80</accession>
<sequence length="394" mass="43507">MISAPISPVDGSRDTSSRLQVALGATVLERAMNSNGHLDGIGTYTAELLKHLGDARIDPHPIACEGFRGTRVSSGVETMPGSFSINLLRSAATGVAFTGSRNLASRFDVFHATDHHVPKLRNIPVVATVMDPIPLMHPEWTDVNHRALKNWLFRRSVQWADHYITISKFVIDDIAHHFRIPAERITPIELGVNDDFFIMLSEEEKLASLRELGLMPPFFLFIGTLQPRKNILRIVEAFKSLPLDIRRACPLIVAGREGWSSEAERAALATLQEDGTGRWLNYVTPLQKKALLQSARALVFPSLYEGFGLPVLEAFASGLPVITSNTTSLPEVAGDAALLVSPLDASEIAAAMRRLLEDDELWRTLQARGAARARAFSWEQTANRTAELYRRIAS</sequence>
<organism evidence="4 5">
    <name type="scientific">Robbsia betulipollinis</name>
    <dbReference type="NCBI Taxonomy" id="2981849"/>
    <lineage>
        <taxon>Bacteria</taxon>
        <taxon>Pseudomonadati</taxon>
        <taxon>Pseudomonadota</taxon>
        <taxon>Betaproteobacteria</taxon>
        <taxon>Burkholderiales</taxon>
        <taxon>Burkholderiaceae</taxon>
        <taxon>Robbsia</taxon>
    </lineage>
</organism>
<evidence type="ECO:0000313" key="5">
    <source>
        <dbReference type="Proteomes" id="UP001082899"/>
    </source>
</evidence>
<dbReference type="Pfam" id="PF00534">
    <property type="entry name" value="Glycos_transf_1"/>
    <property type="match status" value="1"/>
</dbReference>
<dbReference type="InterPro" id="IPR001296">
    <property type="entry name" value="Glyco_trans_1"/>
</dbReference>
<dbReference type="PANTHER" id="PTHR46401:SF2">
    <property type="entry name" value="GLYCOSYLTRANSFERASE WBBK-RELATED"/>
    <property type="match status" value="1"/>
</dbReference>
<feature type="domain" description="Glycosyltransferase subfamily 4-like N-terminal" evidence="3">
    <location>
        <begin position="39"/>
        <end position="195"/>
    </location>
</feature>
<reference evidence="4" key="1">
    <citation type="submission" date="2022-11" db="EMBL/GenBank/DDBJ databases">
        <title>Robbsia betulipollinis sp. nov., isolated from pollen of birch (Betula pendula).</title>
        <authorList>
            <person name="Shi H."/>
            <person name="Ambika Manirajan B."/>
            <person name="Ratering S."/>
            <person name="Geissler-Plaum R."/>
            <person name="Schnell S."/>
        </authorList>
    </citation>
    <scope>NUCLEOTIDE SEQUENCE</scope>
    <source>
        <strain evidence="4">Bb-Pol-6</strain>
    </source>
</reference>
<proteinExistence type="predicted"/>
<dbReference type="Pfam" id="PF13439">
    <property type="entry name" value="Glyco_transf_4"/>
    <property type="match status" value="1"/>
</dbReference>
<evidence type="ECO:0000313" key="4">
    <source>
        <dbReference type="EMBL" id="MCY0387567.1"/>
    </source>
</evidence>
<evidence type="ECO:0000259" key="3">
    <source>
        <dbReference type="Pfam" id="PF13439"/>
    </source>
</evidence>
<dbReference type="Proteomes" id="UP001082899">
    <property type="component" value="Unassembled WGS sequence"/>
</dbReference>
<dbReference type="PANTHER" id="PTHR46401">
    <property type="entry name" value="GLYCOSYLTRANSFERASE WBBK-RELATED"/>
    <property type="match status" value="1"/>
</dbReference>
<evidence type="ECO:0000259" key="2">
    <source>
        <dbReference type="Pfam" id="PF00534"/>
    </source>
</evidence>
<dbReference type="EMBL" id="JAPMXC010000001">
    <property type="protein sequence ID" value="MCY0387567.1"/>
    <property type="molecule type" value="Genomic_DNA"/>
</dbReference>
<comment type="caution">
    <text evidence="4">The sequence shown here is derived from an EMBL/GenBank/DDBJ whole genome shotgun (WGS) entry which is preliminary data.</text>
</comment>
<evidence type="ECO:0000256" key="1">
    <source>
        <dbReference type="ARBA" id="ARBA00022679"/>
    </source>
</evidence>
<dbReference type="RefSeq" id="WP_267847302.1">
    <property type="nucleotide sequence ID" value="NZ_JAPMXC010000001.1"/>
</dbReference>
<dbReference type="SUPFAM" id="SSF53756">
    <property type="entry name" value="UDP-Glycosyltransferase/glycogen phosphorylase"/>
    <property type="match status" value="1"/>
</dbReference>
<dbReference type="InterPro" id="IPR028098">
    <property type="entry name" value="Glyco_trans_4-like_N"/>
</dbReference>
<gene>
    <name evidence="4" type="ORF">OVY01_10035</name>
</gene>
<dbReference type="Gene3D" id="3.40.50.2000">
    <property type="entry name" value="Glycogen Phosphorylase B"/>
    <property type="match status" value="2"/>
</dbReference>
<dbReference type="CDD" id="cd03809">
    <property type="entry name" value="GT4_MtfB-like"/>
    <property type="match status" value="1"/>
</dbReference>
<keyword evidence="1" id="KW-0808">Transferase</keyword>
<keyword evidence="5" id="KW-1185">Reference proteome</keyword>